<dbReference type="Pfam" id="PF25042">
    <property type="entry name" value="DUF7787"/>
    <property type="match status" value="1"/>
</dbReference>
<keyword evidence="4" id="KW-1185">Reference proteome</keyword>
<protein>
    <recommendedName>
        <fullName evidence="2">DUF7787 domain-containing protein</fullName>
    </recommendedName>
</protein>
<feature type="compositionally biased region" description="Low complexity" evidence="1">
    <location>
        <begin position="164"/>
        <end position="177"/>
    </location>
</feature>
<reference evidence="3" key="1">
    <citation type="submission" date="2023-05" db="EMBL/GenBank/DDBJ databases">
        <authorList>
            <person name="Huff M."/>
        </authorList>
    </citation>
    <scope>NUCLEOTIDE SEQUENCE</scope>
</reference>
<dbReference type="PANTHER" id="PTHR35096">
    <property type="entry name" value="BNAA08G28570D PROTEIN"/>
    <property type="match status" value="1"/>
</dbReference>
<proteinExistence type="predicted"/>
<dbReference type="Proteomes" id="UP000834106">
    <property type="component" value="Chromosome 11"/>
</dbReference>
<organism evidence="3 4">
    <name type="scientific">Fraxinus pennsylvanica</name>
    <dbReference type="NCBI Taxonomy" id="56036"/>
    <lineage>
        <taxon>Eukaryota</taxon>
        <taxon>Viridiplantae</taxon>
        <taxon>Streptophyta</taxon>
        <taxon>Embryophyta</taxon>
        <taxon>Tracheophyta</taxon>
        <taxon>Spermatophyta</taxon>
        <taxon>Magnoliopsida</taxon>
        <taxon>eudicotyledons</taxon>
        <taxon>Gunneridae</taxon>
        <taxon>Pentapetalae</taxon>
        <taxon>asterids</taxon>
        <taxon>lamiids</taxon>
        <taxon>Lamiales</taxon>
        <taxon>Oleaceae</taxon>
        <taxon>Oleeae</taxon>
        <taxon>Fraxinus</taxon>
    </lineage>
</organism>
<evidence type="ECO:0000256" key="1">
    <source>
        <dbReference type="SAM" id="MobiDB-lite"/>
    </source>
</evidence>
<feature type="compositionally biased region" description="Low complexity" evidence="1">
    <location>
        <begin position="138"/>
        <end position="156"/>
    </location>
</feature>
<evidence type="ECO:0000313" key="3">
    <source>
        <dbReference type="EMBL" id="CAI9770802.1"/>
    </source>
</evidence>
<evidence type="ECO:0000259" key="2">
    <source>
        <dbReference type="Pfam" id="PF25042"/>
    </source>
</evidence>
<feature type="domain" description="DUF7787" evidence="2">
    <location>
        <begin position="15"/>
        <end position="71"/>
    </location>
</feature>
<feature type="compositionally biased region" description="Low complexity" evidence="1">
    <location>
        <begin position="116"/>
        <end position="130"/>
    </location>
</feature>
<name>A0AAD2DX01_9LAMI</name>
<dbReference type="PANTHER" id="PTHR35096:SF8">
    <property type="entry name" value="OS03G0308600 PROTEIN"/>
    <property type="match status" value="1"/>
</dbReference>
<gene>
    <name evidence="3" type="ORF">FPE_LOCUS18232</name>
</gene>
<accession>A0AAD2DX01</accession>
<dbReference type="InterPro" id="IPR056689">
    <property type="entry name" value="DUF7787"/>
</dbReference>
<dbReference type="AlphaFoldDB" id="A0AAD2DX01"/>
<evidence type="ECO:0000313" key="4">
    <source>
        <dbReference type="Proteomes" id="UP000834106"/>
    </source>
</evidence>
<feature type="region of interest" description="Disordered" evidence="1">
    <location>
        <begin position="116"/>
        <end position="182"/>
    </location>
</feature>
<sequence>MEMVEHQQTLTKKQKAMLAIEDYLDLVDGHKNLVDLTVRQLNQILGMHGFNKMTCQKKTLTEVVSRIQLMNFSRSTLQDDDVSSCGCLTLEEVIKGIKDIDWHECHITSLRTQNAASSASSAGSNDAVPVKKPKKARVAASTGTASSAGTNGAVSVKKPKKARVAATASSAGTNGAVSMKPKKVRIAASGTSVAVLSTTTGA</sequence>
<dbReference type="EMBL" id="OU503046">
    <property type="protein sequence ID" value="CAI9770802.1"/>
    <property type="molecule type" value="Genomic_DNA"/>
</dbReference>